<feature type="compositionally biased region" description="Polar residues" evidence="1">
    <location>
        <begin position="1"/>
        <end position="15"/>
    </location>
</feature>
<protein>
    <recommendedName>
        <fullName evidence="3">CAAX prenyl protease 2/Lysostaphin resistance protein A-like domain-containing protein</fullName>
    </recommendedName>
</protein>
<feature type="compositionally biased region" description="Low complexity" evidence="1">
    <location>
        <begin position="403"/>
        <end position="417"/>
    </location>
</feature>
<keyword evidence="2" id="KW-0812">Transmembrane</keyword>
<evidence type="ECO:0000256" key="2">
    <source>
        <dbReference type="SAM" id="Phobius"/>
    </source>
</evidence>
<feature type="region of interest" description="Disordered" evidence="1">
    <location>
        <begin position="379"/>
        <end position="424"/>
    </location>
</feature>
<dbReference type="Pfam" id="PF02517">
    <property type="entry name" value="Rce1-like"/>
    <property type="match status" value="1"/>
</dbReference>
<gene>
    <name evidence="4" type="ORF">PFCIRM138_12015</name>
</gene>
<organism evidence="4">
    <name type="scientific">Propionibacterium freudenreichii subsp. freudenreichii</name>
    <dbReference type="NCBI Taxonomy" id="66712"/>
    <lineage>
        <taxon>Bacteria</taxon>
        <taxon>Bacillati</taxon>
        <taxon>Actinomycetota</taxon>
        <taxon>Actinomycetes</taxon>
        <taxon>Propionibacteriales</taxon>
        <taxon>Propionibacteriaceae</taxon>
        <taxon>Propionibacterium</taxon>
    </lineage>
</organism>
<proteinExistence type="predicted"/>
<dbReference type="AlphaFoldDB" id="A0A0B7NWC2"/>
<keyword evidence="2" id="KW-1133">Transmembrane helix</keyword>
<keyword evidence="2" id="KW-0472">Membrane</keyword>
<feature type="transmembrane region" description="Helical" evidence="2">
    <location>
        <begin position="151"/>
        <end position="172"/>
    </location>
</feature>
<dbReference type="GO" id="GO:0004175">
    <property type="term" value="F:endopeptidase activity"/>
    <property type="evidence" value="ECO:0007669"/>
    <property type="project" value="UniProtKB-ARBA"/>
</dbReference>
<feature type="domain" description="CAAX prenyl protease 2/Lysostaphin resistance protein A-like" evidence="3">
    <location>
        <begin position="227"/>
        <end position="325"/>
    </location>
</feature>
<feature type="transmembrane region" description="Helical" evidence="2">
    <location>
        <begin position="346"/>
        <end position="368"/>
    </location>
</feature>
<dbReference type="InterPro" id="IPR003675">
    <property type="entry name" value="Rce1/LyrA-like_dom"/>
</dbReference>
<sequence>MSENNHPQSDGTPGPSQWGPPQPRQLPEPAGVPHGLPVSDSSVSSAPAGAARLQYPTSGSTPVPARDQAAMAWQYAPYLPAERDLPTRPTHYHGFWRTEKWRWWRVLLAAAVTLAGFFGTGFAFGLFGYAIDFARTGKIDGPGTGLTAGLFLGNNLALASLIPIALLVSLVFRQPMRWMSSVTGRFRWRWFGACLAWCLPFWIVLATLTSLVGEKGELAMHKDTVFMIFAVLLTTPLQCVGEEFLCRGIVNRGVASFFPQTTRLLQVLSAIAGGAVSSVVFMLLHNAGDVWLNVNYFLFASIGCYLGWVTGGLEASSAMHIINNLTAMATLPFTDFSGMFNREAGSSSPAILLIDLTPVVLAAIVLTWRAHRKKITNVSAPGAAGPTAPPAPAQPIQPPAPYGQPGWTTGPQQGPSQEYPPQGYWGPRQFLGRVGAVPGRIRWGSA</sequence>
<feature type="transmembrane region" description="Helical" evidence="2">
    <location>
        <begin position="290"/>
        <end position="309"/>
    </location>
</feature>
<evidence type="ECO:0000313" key="4">
    <source>
        <dbReference type="EMBL" id="CEP27121.1"/>
    </source>
</evidence>
<feature type="transmembrane region" description="Helical" evidence="2">
    <location>
        <begin position="265"/>
        <end position="284"/>
    </location>
</feature>
<feature type="transmembrane region" description="Helical" evidence="2">
    <location>
        <begin position="193"/>
        <end position="213"/>
    </location>
</feature>
<feature type="transmembrane region" description="Helical" evidence="2">
    <location>
        <begin position="106"/>
        <end position="131"/>
    </location>
</feature>
<dbReference type="GO" id="GO:0080120">
    <property type="term" value="P:CAAX-box protein maturation"/>
    <property type="evidence" value="ECO:0007669"/>
    <property type="project" value="UniProtKB-ARBA"/>
</dbReference>
<accession>A0A0B7NWC2</accession>
<name>A0A0B7NWC2_PROFF</name>
<reference evidence="4" key="1">
    <citation type="submission" date="2014-08" db="EMBL/GenBank/DDBJ databases">
        <authorList>
            <person name="Falentin Helene"/>
        </authorList>
    </citation>
    <scope>NUCLEOTIDE SEQUENCE</scope>
</reference>
<feature type="compositionally biased region" description="Pro residues" evidence="1">
    <location>
        <begin position="387"/>
        <end position="402"/>
    </location>
</feature>
<feature type="region of interest" description="Disordered" evidence="1">
    <location>
        <begin position="1"/>
        <end position="63"/>
    </location>
</feature>
<dbReference type="EMBL" id="LM676427">
    <property type="protein sequence ID" value="CEP27121.1"/>
    <property type="molecule type" value="Genomic_DNA"/>
</dbReference>
<evidence type="ECO:0000256" key="1">
    <source>
        <dbReference type="SAM" id="MobiDB-lite"/>
    </source>
</evidence>
<evidence type="ECO:0000259" key="3">
    <source>
        <dbReference type="Pfam" id="PF02517"/>
    </source>
</evidence>
<feature type="compositionally biased region" description="Low complexity" evidence="1">
    <location>
        <begin position="37"/>
        <end position="51"/>
    </location>
</feature>